<accession>A0A438DBH2</accession>
<proteinExistence type="predicted"/>
<protein>
    <recommendedName>
        <fullName evidence="4">Yippee domain-containing protein</fullName>
    </recommendedName>
</protein>
<keyword evidence="1" id="KW-0812">Transmembrane</keyword>
<feature type="transmembrane region" description="Helical" evidence="1">
    <location>
        <begin position="313"/>
        <end position="332"/>
    </location>
</feature>
<dbReference type="EMBL" id="QGNW01001706">
    <property type="protein sequence ID" value="RVW32800.1"/>
    <property type="molecule type" value="Genomic_DNA"/>
</dbReference>
<reference evidence="2 3" key="1">
    <citation type="journal article" date="2018" name="PLoS Genet.">
        <title>Population sequencing reveals clonal diversity and ancestral inbreeding in the grapevine cultivar Chardonnay.</title>
        <authorList>
            <person name="Roach M.J."/>
            <person name="Johnson D.L."/>
            <person name="Bohlmann J."/>
            <person name="van Vuuren H.J."/>
            <person name="Jones S.J."/>
            <person name="Pretorius I.S."/>
            <person name="Schmidt S.A."/>
            <person name="Borneman A.R."/>
        </authorList>
    </citation>
    <scope>NUCLEOTIDE SEQUENCE [LARGE SCALE GENOMIC DNA]</scope>
    <source>
        <strain evidence="3">cv. Chardonnay</strain>
        <tissue evidence="2">Leaf</tissue>
    </source>
</reference>
<feature type="transmembrane region" description="Helical" evidence="1">
    <location>
        <begin position="30"/>
        <end position="53"/>
    </location>
</feature>
<feature type="transmembrane region" description="Helical" evidence="1">
    <location>
        <begin position="446"/>
        <end position="464"/>
    </location>
</feature>
<name>A0A438DBH2_VITVI</name>
<comment type="caution">
    <text evidence="2">The sequence shown here is derived from an EMBL/GenBank/DDBJ whole genome shotgun (WGS) entry which is preliminary data.</text>
</comment>
<sequence length="620" mass="69599">MEGGRPINEAPVSVRPTQVRDRGHITQTDIADLFCTLWGAIGLVLILLLGNLLKFAMSCTISMSDIWFCCTFCTARHATFNSLLKELPSYHTQEKTWFLLHDNAGVKNVTMEGGRPINEAPVSVRPIQVRDGGHITQTDIADLFCTFWVAIDLAICSNSRCLVQSRCRIFSSVALSARLDMLCLIVSGRHFMGCNRPGIDPAFRGFTNVTMEGGRPINEAPVSVRPIQELPSYHTQEKTWFLLHDNAGFTNVTMEGGRPINEAPVSVRSIQVRDGGHIMQTDIADLFCSNCGNHIGWKIISVLSQDASNHQRILFSFFFLGTFWAAIGLAICSNSRCRVQSRCRIFGSVARYEKTWFLLHDNAGFTNVTMEGGRPINEAPVSVRPIQVRDGGHITQTDIADLLCSNCGSHIGWKIISVLSQDASNHQRILFSFFFSRHFLGCNRPGIFWGAIGLVLIRLLGNLLKFAMSCTISMSDIWFCCTFCKARHAPFNTLLQELPSHRTKEKIVEDRADACTNTLREGNLLKFAMSDIWFSCTFCKARHATFNSLLKNYLHIAPRRRLGFYCMIMRGGKLLETSGAIYTKTLVGRVWKVLEMPRDVYTSLHYGGKHERSARLSKEF</sequence>
<gene>
    <name evidence="2" type="ORF">CK203_099813</name>
</gene>
<evidence type="ECO:0000313" key="3">
    <source>
        <dbReference type="Proteomes" id="UP000288805"/>
    </source>
</evidence>
<dbReference type="AlphaFoldDB" id="A0A438DBH2"/>
<dbReference type="Proteomes" id="UP000288805">
    <property type="component" value="Unassembled WGS sequence"/>
</dbReference>
<evidence type="ECO:0000256" key="1">
    <source>
        <dbReference type="SAM" id="Phobius"/>
    </source>
</evidence>
<evidence type="ECO:0008006" key="4">
    <source>
        <dbReference type="Google" id="ProtNLM"/>
    </source>
</evidence>
<evidence type="ECO:0000313" key="2">
    <source>
        <dbReference type="EMBL" id="RVW32800.1"/>
    </source>
</evidence>
<organism evidence="2 3">
    <name type="scientific">Vitis vinifera</name>
    <name type="common">Grape</name>
    <dbReference type="NCBI Taxonomy" id="29760"/>
    <lineage>
        <taxon>Eukaryota</taxon>
        <taxon>Viridiplantae</taxon>
        <taxon>Streptophyta</taxon>
        <taxon>Embryophyta</taxon>
        <taxon>Tracheophyta</taxon>
        <taxon>Spermatophyta</taxon>
        <taxon>Magnoliopsida</taxon>
        <taxon>eudicotyledons</taxon>
        <taxon>Gunneridae</taxon>
        <taxon>Pentapetalae</taxon>
        <taxon>rosids</taxon>
        <taxon>Vitales</taxon>
        <taxon>Vitaceae</taxon>
        <taxon>Viteae</taxon>
        <taxon>Vitis</taxon>
    </lineage>
</organism>
<keyword evidence="1" id="KW-0472">Membrane</keyword>
<keyword evidence="1" id="KW-1133">Transmembrane helix</keyword>